<dbReference type="Pfam" id="PF09335">
    <property type="entry name" value="VTT_dom"/>
    <property type="match status" value="1"/>
</dbReference>
<dbReference type="PANTHER" id="PTHR42709">
    <property type="entry name" value="ALKALINE PHOSPHATASE LIKE PROTEIN"/>
    <property type="match status" value="1"/>
</dbReference>
<accession>A0A7X6K3U6</accession>
<proteinExistence type="inferred from homology"/>
<dbReference type="GO" id="GO:0005886">
    <property type="term" value="C:plasma membrane"/>
    <property type="evidence" value="ECO:0007669"/>
    <property type="project" value="UniProtKB-SubCell"/>
</dbReference>
<keyword evidence="4 8" id="KW-0812">Transmembrane</keyword>
<comment type="caution">
    <text evidence="10">The sequence shown here is derived from an EMBL/GenBank/DDBJ whole genome shotgun (WGS) entry which is preliminary data.</text>
</comment>
<feature type="transmembrane region" description="Helical" evidence="8">
    <location>
        <begin position="62"/>
        <end position="82"/>
    </location>
</feature>
<keyword evidence="6 8" id="KW-0472">Membrane</keyword>
<keyword evidence="3" id="KW-1003">Cell membrane</keyword>
<dbReference type="AlphaFoldDB" id="A0A7X6K3U6"/>
<dbReference type="RefSeq" id="WP_168486031.1">
    <property type="nucleotide sequence ID" value="NZ_JAAZSQ010000007.1"/>
</dbReference>
<protein>
    <recommendedName>
        <fullName evidence="9">VTT domain-containing protein</fullName>
    </recommendedName>
</protein>
<evidence type="ECO:0000313" key="10">
    <source>
        <dbReference type="EMBL" id="NKX54682.1"/>
    </source>
</evidence>
<evidence type="ECO:0000256" key="1">
    <source>
        <dbReference type="ARBA" id="ARBA00004651"/>
    </source>
</evidence>
<name>A0A7X6K3U6_9MICC</name>
<dbReference type="EMBL" id="JAAZSQ010000007">
    <property type="protein sequence ID" value="NKX54682.1"/>
    <property type="molecule type" value="Genomic_DNA"/>
</dbReference>
<evidence type="ECO:0000256" key="8">
    <source>
        <dbReference type="SAM" id="Phobius"/>
    </source>
</evidence>
<reference evidence="10 11" key="1">
    <citation type="submission" date="2020-04" db="EMBL/GenBank/DDBJ databases">
        <title>Arthrobacter sp. nov.</title>
        <authorList>
            <person name="Liu S."/>
        </authorList>
    </citation>
    <scope>NUCLEOTIDE SEQUENCE [LARGE SCALE GENOMIC DNA]</scope>
    <source>
        <strain evidence="10 11">E918</strain>
    </source>
</reference>
<keyword evidence="11" id="KW-1185">Reference proteome</keyword>
<comment type="similarity">
    <text evidence="2">Belongs to the DedA family.</text>
</comment>
<organism evidence="10 11">
    <name type="scientific">Arthrobacter mobilis</name>
    <dbReference type="NCBI Taxonomy" id="2724944"/>
    <lineage>
        <taxon>Bacteria</taxon>
        <taxon>Bacillati</taxon>
        <taxon>Actinomycetota</taxon>
        <taxon>Actinomycetes</taxon>
        <taxon>Micrococcales</taxon>
        <taxon>Micrococcaceae</taxon>
        <taxon>Arthrobacter</taxon>
    </lineage>
</organism>
<dbReference type="PANTHER" id="PTHR42709:SF6">
    <property type="entry name" value="UNDECAPRENYL PHOSPHATE TRANSPORTER A"/>
    <property type="match status" value="1"/>
</dbReference>
<feature type="transmembrane region" description="Helical" evidence="8">
    <location>
        <begin position="94"/>
        <end position="123"/>
    </location>
</feature>
<gene>
    <name evidence="10" type="ORF">HGG74_09050</name>
</gene>
<evidence type="ECO:0000256" key="3">
    <source>
        <dbReference type="ARBA" id="ARBA00022475"/>
    </source>
</evidence>
<dbReference type="Proteomes" id="UP000544090">
    <property type="component" value="Unassembled WGS sequence"/>
</dbReference>
<feature type="domain" description="VTT" evidence="9">
    <location>
        <begin position="9"/>
        <end position="113"/>
    </location>
</feature>
<evidence type="ECO:0000313" key="11">
    <source>
        <dbReference type="Proteomes" id="UP000544090"/>
    </source>
</evidence>
<feature type="transmembrane region" description="Helical" evidence="8">
    <location>
        <begin position="129"/>
        <end position="147"/>
    </location>
</feature>
<evidence type="ECO:0000256" key="2">
    <source>
        <dbReference type="ARBA" id="ARBA00010792"/>
    </source>
</evidence>
<sequence>MEIFLGLPLGWAVLALFGVVMLRANATYWLGRGLAAGARRSRLEKRLDNNVMHRAGHLINKFGPFAVTLCFLTVGLQTAVIVSSGLARMPQRRFLPAVVLGGLIWAVVYATIGLAALAAWFTLMLESPVTAAALAVAVVVAIVWVIWRSRRRQVPDTAPADDGSAGGAGDDAGGGRLAADPAAPPRSGPRTRP</sequence>
<evidence type="ECO:0000256" key="6">
    <source>
        <dbReference type="ARBA" id="ARBA00023136"/>
    </source>
</evidence>
<feature type="compositionally biased region" description="Gly residues" evidence="7">
    <location>
        <begin position="164"/>
        <end position="176"/>
    </location>
</feature>
<keyword evidence="5 8" id="KW-1133">Transmembrane helix</keyword>
<evidence type="ECO:0000256" key="4">
    <source>
        <dbReference type="ARBA" id="ARBA00022692"/>
    </source>
</evidence>
<evidence type="ECO:0000256" key="5">
    <source>
        <dbReference type="ARBA" id="ARBA00022989"/>
    </source>
</evidence>
<feature type="region of interest" description="Disordered" evidence="7">
    <location>
        <begin position="154"/>
        <end position="193"/>
    </location>
</feature>
<dbReference type="InterPro" id="IPR032816">
    <property type="entry name" value="VTT_dom"/>
</dbReference>
<evidence type="ECO:0000259" key="9">
    <source>
        <dbReference type="Pfam" id="PF09335"/>
    </source>
</evidence>
<comment type="subcellular location">
    <subcellularLocation>
        <location evidence="1">Cell membrane</location>
        <topology evidence="1">Multi-pass membrane protein</topology>
    </subcellularLocation>
</comment>
<evidence type="ECO:0000256" key="7">
    <source>
        <dbReference type="SAM" id="MobiDB-lite"/>
    </source>
</evidence>
<dbReference type="InterPro" id="IPR051311">
    <property type="entry name" value="DedA_domain"/>
</dbReference>